<dbReference type="OrthoDB" id="1933443at2759"/>
<dbReference type="PaxDb" id="3847-GLYMA10G40080.1"/>
<dbReference type="AlphaFoldDB" id="I1LEB5"/>
<evidence type="ECO:0000313" key="10">
    <source>
        <dbReference type="EnsemblPlants" id="KRH35628"/>
    </source>
</evidence>
<evidence type="ECO:0000256" key="6">
    <source>
        <dbReference type="SAM" id="Coils"/>
    </source>
</evidence>
<feature type="compositionally biased region" description="Basic residues" evidence="7">
    <location>
        <begin position="1"/>
        <end position="10"/>
    </location>
</feature>
<proteinExistence type="predicted"/>
<dbReference type="SMART" id="SM00432">
    <property type="entry name" value="MADS"/>
    <property type="match status" value="1"/>
</dbReference>
<dbReference type="InterPro" id="IPR036879">
    <property type="entry name" value="TF_MADSbox_sf"/>
</dbReference>
<dbReference type="EnsemblPlants" id="KRH35628">
    <property type="protein sequence ID" value="KRH35628"/>
    <property type="gene ID" value="GLYMA_10G254800"/>
</dbReference>
<dbReference type="GO" id="GO:0045944">
    <property type="term" value="P:positive regulation of transcription by RNA polymerase II"/>
    <property type="evidence" value="ECO:0007669"/>
    <property type="project" value="InterPro"/>
</dbReference>
<dbReference type="GO" id="GO:0006357">
    <property type="term" value="P:regulation of transcription by RNA polymerase II"/>
    <property type="evidence" value="ECO:0000318"/>
    <property type="project" value="GO_Central"/>
</dbReference>
<dbReference type="InterPro" id="IPR002100">
    <property type="entry name" value="TF_MADSbox"/>
</dbReference>
<sequence length="247" mass="27796">MSGPKKSRGRQKIEMKKMSNESNLQVTFSKRRNGLFKKASELCTLCGTDVALVVFSPGQKVFSFGHPNVDAVIDRYLARPPPTDSGTMQIIEAHRMAHVHDLNVQLTQINNQLDHERKRTNELNLMNKEAQAQMWWARPVDGMSMAQVKQFKAALEEMKKQVARLVDRAMLQSVTNPTLQFFPGVSSSSNSNLVHQPHPLPAPQVFTPHLIQPPMLQNFMFHDGSMMRHHGFDNIGMGGYGPTAGFF</sequence>
<dbReference type="GO" id="GO:0000978">
    <property type="term" value="F:RNA polymerase II cis-regulatory region sequence-specific DNA binding"/>
    <property type="evidence" value="ECO:0000318"/>
    <property type="project" value="GO_Central"/>
</dbReference>
<dbReference type="PANTHER" id="PTHR11945">
    <property type="entry name" value="MADS BOX PROTEIN"/>
    <property type="match status" value="1"/>
</dbReference>
<feature type="coiled-coil region" evidence="6">
    <location>
        <begin position="99"/>
        <end position="168"/>
    </location>
</feature>
<evidence type="ECO:0000256" key="4">
    <source>
        <dbReference type="ARBA" id="ARBA00023163"/>
    </source>
</evidence>
<keyword evidence="3" id="KW-0238">DNA-binding</keyword>
<dbReference type="GO" id="GO:0005634">
    <property type="term" value="C:nucleus"/>
    <property type="evidence" value="ECO:0007669"/>
    <property type="project" value="UniProtKB-SubCell"/>
</dbReference>
<dbReference type="FunFam" id="3.40.1810.10:FF:000006">
    <property type="entry name" value="Agamous-like MADS-box protein AGL62"/>
    <property type="match status" value="1"/>
</dbReference>
<dbReference type="Gramene" id="KRH35628">
    <property type="protein sequence ID" value="KRH35628"/>
    <property type="gene ID" value="GLYMA_10G254800"/>
</dbReference>
<dbReference type="OMA" id="PHAWNPG"/>
<dbReference type="Pfam" id="PF00319">
    <property type="entry name" value="SRF-TF"/>
    <property type="match status" value="1"/>
</dbReference>
<dbReference type="Gene3D" id="6.10.140.920">
    <property type="match status" value="1"/>
</dbReference>
<feature type="domain" description="MADS-box" evidence="8">
    <location>
        <begin position="8"/>
        <end position="68"/>
    </location>
</feature>
<dbReference type="GO" id="GO:0046983">
    <property type="term" value="F:protein dimerization activity"/>
    <property type="evidence" value="ECO:0007669"/>
    <property type="project" value="InterPro"/>
</dbReference>
<comment type="subcellular location">
    <subcellularLocation>
        <location evidence="1">Nucleus</location>
    </subcellularLocation>
</comment>
<accession>I1LEB5</accession>
<evidence type="ECO:0000313" key="9">
    <source>
        <dbReference type="EMBL" id="KRH35628.1"/>
    </source>
</evidence>
<organism evidence="9">
    <name type="scientific">Glycine max</name>
    <name type="common">Soybean</name>
    <name type="synonym">Glycine hispida</name>
    <dbReference type="NCBI Taxonomy" id="3847"/>
    <lineage>
        <taxon>Eukaryota</taxon>
        <taxon>Viridiplantae</taxon>
        <taxon>Streptophyta</taxon>
        <taxon>Embryophyta</taxon>
        <taxon>Tracheophyta</taxon>
        <taxon>Spermatophyta</taxon>
        <taxon>Magnoliopsida</taxon>
        <taxon>eudicotyledons</taxon>
        <taxon>Gunneridae</taxon>
        <taxon>Pentapetalae</taxon>
        <taxon>rosids</taxon>
        <taxon>fabids</taxon>
        <taxon>Fabales</taxon>
        <taxon>Fabaceae</taxon>
        <taxon>Papilionoideae</taxon>
        <taxon>50 kb inversion clade</taxon>
        <taxon>NPAAA clade</taxon>
        <taxon>indigoferoid/millettioid clade</taxon>
        <taxon>Phaseoleae</taxon>
        <taxon>Glycine</taxon>
        <taxon>Glycine subgen. Soja</taxon>
    </lineage>
</organism>
<dbReference type="EMBL" id="CM000843">
    <property type="protein sequence ID" value="KRH35628.1"/>
    <property type="molecule type" value="Genomic_DNA"/>
</dbReference>
<evidence type="ECO:0000313" key="11">
    <source>
        <dbReference type="Proteomes" id="UP000008827"/>
    </source>
</evidence>
<keyword evidence="5" id="KW-0539">Nucleus</keyword>
<evidence type="ECO:0000256" key="3">
    <source>
        <dbReference type="ARBA" id="ARBA00023125"/>
    </source>
</evidence>
<dbReference type="SMR" id="I1LEB5"/>
<evidence type="ECO:0000256" key="1">
    <source>
        <dbReference type="ARBA" id="ARBA00004123"/>
    </source>
</evidence>
<dbReference type="GeneID" id="100794751"/>
<dbReference type="GO" id="GO:0000981">
    <property type="term" value="F:DNA-binding transcription factor activity, RNA polymerase II-specific"/>
    <property type="evidence" value="ECO:0000318"/>
    <property type="project" value="GO_Central"/>
</dbReference>
<dbReference type="HOGENOM" id="CLU_053053_5_3_1"/>
<name>I1LEB5_SOYBN</name>
<dbReference type="eggNOG" id="KOG0014">
    <property type="taxonomic scope" value="Eukaryota"/>
</dbReference>
<evidence type="ECO:0000259" key="8">
    <source>
        <dbReference type="PROSITE" id="PS50066"/>
    </source>
</evidence>
<gene>
    <name evidence="10" type="primary">LOC100794751</name>
    <name evidence="9" type="ORF">GLYMA_10G254800</name>
</gene>
<dbReference type="PROSITE" id="PS50066">
    <property type="entry name" value="MADS_BOX_2"/>
    <property type="match status" value="1"/>
</dbReference>
<reference evidence="9 10" key="1">
    <citation type="journal article" date="2010" name="Nature">
        <title>Genome sequence of the palaeopolyploid soybean.</title>
        <authorList>
            <person name="Schmutz J."/>
            <person name="Cannon S.B."/>
            <person name="Schlueter J."/>
            <person name="Ma J."/>
            <person name="Mitros T."/>
            <person name="Nelson W."/>
            <person name="Hyten D.L."/>
            <person name="Song Q."/>
            <person name="Thelen J.J."/>
            <person name="Cheng J."/>
            <person name="Xu D."/>
            <person name="Hellsten U."/>
            <person name="May G.D."/>
            <person name="Yu Y."/>
            <person name="Sakurai T."/>
            <person name="Umezawa T."/>
            <person name="Bhattacharyya M.K."/>
            <person name="Sandhu D."/>
            <person name="Valliyodan B."/>
            <person name="Lindquist E."/>
            <person name="Peto M."/>
            <person name="Grant D."/>
            <person name="Shu S."/>
            <person name="Goodstein D."/>
            <person name="Barry K."/>
            <person name="Futrell-Griggs M."/>
            <person name="Abernathy B."/>
            <person name="Du J."/>
            <person name="Tian Z."/>
            <person name="Zhu L."/>
            <person name="Gill N."/>
            <person name="Joshi T."/>
            <person name="Libault M."/>
            <person name="Sethuraman A."/>
            <person name="Zhang X.-C."/>
            <person name="Shinozaki K."/>
            <person name="Nguyen H.T."/>
            <person name="Wing R.A."/>
            <person name="Cregan P."/>
            <person name="Specht J."/>
            <person name="Grimwood J."/>
            <person name="Rokhsar D."/>
            <person name="Stacey G."/>
            <person name="Shoemaker R.C."/>
            <person name="Jackson S.A."/>
        </authorList>
    </citation>
    <scope>NUCLEOTIDE SEQUENCE [LARGE SCALE GENOMIC DNA]</scope>
    <source>
        <strain evidence="10">cv. Williams 82</strain>
        <tissue evidence="9">Callus</tissue>
    </source>
</reference>
<dbReference type="PRINTS" id="PR00404">
    <property type="entry name" value="MADSDOMAIN"/>
</dbReference>
<dbReference type="Gene3D" id="3.40.1810.10">
    <property type="entry name" value="Transcription factor, MADS-box"/>
    <property type="match status" value="1"/>
</dbReference>
<keyword evidence="4" id="KW-0804">Transcription</keyword>
<dbReference type="RefSeq" id="XP_003535675.1">
    <property type="nucleotide sequence ID" value="XM_003535627.3"/>
</dbReference>
<dbReference type="KEGG" id="gmx:100794751"/>
<keyword evidence="11" id="KW-1185">Reference proteome</keyword>
<protein>
    <recommendedName>
        <fullName evidence="8">MADS-box domain-containing protein</fullName>
    </recommendedName>
</protein>
<dbReference type="InterPro" id="IPR033896">
    <property type="entry name" value="MEF2-like_N"/>
</dbReference>
<keyword evidence="2" id="KW-0805">Transcription regulation</keyword>
<dbReference type="Proteomes" id="UP000008827">
    <property type="component" value="Chromosome 10"/>
</dbReference>
<dbReference type="SUPFAM" id="SSF55455">
    <property type="entry name" value="SRF-like"/>
    <property type="match status" value="1"/>
</dbReference>
<evidence type="ECO:0000256" key="2">
    <source>
        <dbReference type="ARBA" id="ARBA00023015"/>
    </source>
</evidence>
<evidence type="ECO:0000256" key="7">
    <source>
        <dbReference type="SAM" id="MobiDB-lite"/>
    </source>
</evidence>
<evidence type="ECO:0000256" key="5">
    <source>
        <dbReference type="ARBA" id="ARBA00023242"/>
    </source>
</evidence>
<reference evidence="10" key="2">
    <citation type="submission" date="2018-02" db="UniProtKB">
        <authorList>
            <consortium name="EnsemblPlants"/>
        </authorList>
    </citation>
    <scope>IDENTIFICATION</scope>
    <source>
        <strain evidence="10">Williams 82</strain>
    </source>
</reference>
<dbReference type="PANTHER" id="PTHR11945:SF818">
    <property type="entry name" value="AGAMOUS-LIKE MADS-BOX PROTEIN AGL62"/>
    <property type="match status" value="1"/>
</dbReference>
<feature type="region of interest" description="Disordered" evidence="7">
    <location>
        <begin position="1"/>
        <end position="21"/>
    </location>
</feature>
<reference evidence="9" key="3">
    <citation type="submission" date="2018-07" db="EMBL/GenBank/DDBJ databases">
        <title>WGS assembly of Glycine max.</title>
        <authorList>
            <person name="Schmutz J."/>
            <person name="Cannon S."/>
            <person name="Schlueter J."/>
            <person name="Ma J."/>
            <person name="Mitros T."/>
            <person name="Nelson W."/>
            <person name="Hyten D."/>
            <person name="Song Q."/>
            <person name="Thelen J."/>
            <person name="Cheng J."/>
            <person name="Xu D."/>
            <person name="Hellsten U."/>
            <person name="May G."/>
            <person name="Yu Y."/>
            <person name="Sakurai T."/>
            <person name="Umezawa T."/>
            <person name="Bhattacharyya M."/>
            <person name="Sandhu D."/>
            <person name="Valliyodan B."/>
            <person name="Lindquist E."/>
            <person name="Peto M."/>
            <person name="Grant D."/>
            <person name="Shu S."/>
            <person name="Goodstein D."/>
            <person name="Barry K."/>
            <person name="Futrell-Griggs M."/>
            <person name="Abernathy B."/>
            <person name="Du J."/>
            <person name="Tian Z."/>
            <person name="Zhu L."/>
            <person name="Gill N."/>
            <person name="Joshi T."/>
            <person name="Libault M."/>
            <person name="Sethuraman A."/>
            <person name="Zhang X."/>
            <person name="Shinozaki K."/>
            <person name="Nguyen H."/>
            <person name="Wing R."/>
            <person name="Cregan P."/>
            <person name="Specht J."/>
            <person name="Grimwood J."/>
            <person name="Rokhsar D."/>
            <person name="Stacey G."/>
            <person name="Shoemaker R."/>
            <person name="Jackson S."/>
        </authorList>
    </citation>
    <scope>NUCLEOTIDE SEQUENCE</scope>
    <source>
        <tissue evidence="9">Callus</tissue>
    </source>
</reference>
<keyword evidence="6" id="KW-0175">Coiled coil</keyword>
<dbReference type="CDD" id="cd00265">
    <property type="entry name" value="MADS_MEF2_like"/>
    <property type="match status" value="1"/>
</dbReference>